<accession>A0A183A187</accession>
<dbReference type="Proteomes" id="UP000272942">
    <property type="component" value="Unassembled WGS sequence"/>
</dbReference>
<name>A0A183A187_9TREM</name>
<keyword evidence="2" id="KW-1185">Reference proteome</keyword>
<protein>
    <submittedName>
        <fullName evidence="1 3">Uncharacterized protein</fullName>
    </submittedName>
</protein>
<evidence type="ECO:0000313" key="1">
    <source>
        <dbReference type="EMBL" id="VDP27802.1"/>
    </source>
</evidence>
<proteinExistence type="predicted"/>
<dbReference type="WBParaSite" id="ECPE_0000072201-mRNA-1">
    <property type="protein sequence ID" value="ECPE_0000072201-mRNA-1"/>
    <property type="gene ID" value="ECPE_0000072201"/>
</dbReference>
<reference evidence="1 2" key="2">
    <citation type="submission" date="2018-11" db="EMBL/GenBank/DDBJ databases">
        <authorList>
            <consortium name="Pathogen Informatics"/>
        </authorList>
    </citation>
    <scope>NUCLEOTIDE SEQUENCE [LARGE SCALE GENOMIC DNA]</scope>
    <source>
        <strain evidence="1 2">Egypt</strain>
    </source>
</reference>
<evidence type="ECO:0000313" key="3">
    <source>
        <dbReference type="WBParaSite" id="ECPE_0000072201-mRNA-1"/>
    </source>
</evidence>
<dbReference type="EMBL" id="UZAN01002910">
    <property type="protein sequence ID" value="VDP27802.1"/>
    <property type="molecule type" value="Genomic_DNA"/>
</dbReference>
<dbReference type="AlphaFoldDB" id="A0A183A187"/>
<organism evidence="3">
    <name type="scientific">Echinostoma caproni</name>
    <dbReference type="NCBI Taxonomy" id="27848"/>
    <lineage>
        <taxon>Eukaryota</taxon>
        <taxon>Metazoa</taxon>
        <taxon>Spiralia</taxon>
        <taxon>Lophotrochozoa</taxon>
        <taxon>Platyhelminthes</taxon>
        <taxon>Trematoda</taxon>
        <taxon>Digenea</taxon>
        <taxon>Plagiorchiida</taxon>
        <taxon>Echinostomata</taxon>
        <taxon>Echinostomatoidea</taxon>
        <taxon>Echinostomatidae</taxon>
        <taxon>Echinostoma</taxon>
    </lineage>
</organism>
<evidence type="ECO:0000313" key="2">
    <source>
        <dbReference type="Proteomes" id="UP000272942"/>
    </source>
</evidence>
<sequence length="105" mass="11626">MKCEDFSYRREEAPGTPLLRTSSGGFLTGKLPFTVFFTGVTSPGAGVDRRKKPGGAQAAGPCETELCLVSTRRQGEPHGHEDLQRIPLYIQLRSYEWESQPIKPC</sequence>
<reference evidence="3" key="1">
    <citation type="submission" date="2016-06" db="UniProtKB">
        <authorList>
            <consortium name="WormBaseParasite"/>
        </authorList>
    </citation>
    <scope>IDENTIFICATION</scope>
</reference>
<gene>
    <name evidence="1" type="ORF">ECPE_LOCUS722</name>
</gene>